<feature type="chain" id="PRO_5034343217" evidence="2">
    <location>
        <begin position="29"/>
        <end position="172"/>
    </location>
</feature>
<reference evidence="3" key="2">
    <citation type="submission" date="2025-09" db="UniProtKB">
        <authorList>
            <consortium name="Ensembl"/>
        </authorList>
    </citation>
    <scope>IDENTIFICATION</scope>
</reference>
<dbReference type="GeneTree" id="ENSGT00940000164984"/>
<evidence type="ECO:0000313" key="4">
    <source>
        <dbReference type="Proteomes" id="UP000694557"/>
    </source>
</evidence>
<dbReference type="GO" id="GO:0005737">
    <property type="term" value="C:cytoplasm"/>
    <property type="evidence" value="ECO:0007669"/>
    <property type="project" value="TreeGrafter"/>
</dbReference>
<keyword evidence="1" id="KW-1133">Transmembrane helix</keyword>
<organism evidence="3 4">
    <name type="scientific">Oncorhynchus kisutch</name>
    <name type="common">Coho salmon</name>
    <name type="synonym">Salmo kisutch</name>
    <dbReference type="NCBI Taxonomy" id="8019"/>
    <lineage>
        <taxon>Eukaryota</taxon>
        <taxon>Metazoa</taxon>
        <taxon>Chordata</taxon>
        <taxon>Craniata</taxon>
        <taxon>Vertebrata</taxon>
        <taxon>Euteleostomi</taxon>
        <taxon>Actinopterygii</taxon>
        <taxon>Neopterygii</taxon>
        <taxon>Teleostei</taxon>
        <taxon>Protacanthopterygii</taxon>
        <taxon>Salmoniformes</taxon>
        <taxon>Salmonidae</taxon>
        <taxon>Salmoninae</taxon>
        <taxon>Oncorhynchus</taxon>
    </lineage>
</organism>
<feature type="transmembrane region" description="Helical" evidence="1">
    <location>
        <begin position="86"/>
        <end position="113"/>
    </location>
</feature>
<sequence length="172" mass="19610">MNKTKRGIMSSLLVVVAVTYVLVSRAECHTSTTPTPLNVFFVFSQCLWCMTNDTCTDYPVSYILPPPAVCKLSQARWGVCWVNFEALIIAMAVLGGTIIISIAVCCCCCCCCCKKRQSGPDRDEERFARKREEIRQRADERKVERKVRHDDIRKKYGLVPDSDHPYSKFENE</sequence>
<evidence type="ECO:0000256" key="1">
    <source>
        <dbReference type="SAM" id="Phobius"/>
    </source>
</evidence>
<keyword evidence="1" id="KW-0812">Transmembrane</keyword>
<dbReference type="Proteomes" id="UP000694557">
    <property type="component" value="Unassembled WGS sequence"/>
</dbReference>
<gene>
    <name evidence="3" type="primary">LOC109888066</name>
</gene>
<keyword evidence="4" id="KW-1185">Reference proteome</keyword>
<keyword evidence="2" id="KW-0732">Signal</keyword>
<evidence type="ECO:0000313" key="3">
    <source>
        <dbReference type="Ensembl" id="ENSOKIP00005032811.1"/>
    </source>
</evidence>
<reference evidence="3" key="1">
    <citation type="submission" date="2025-08" db="UniProtKB">
        <authorList>
            <consortium name="Ensembl"/>
        </authorList>
    </citation>
    <scope>IDENTIFICATION</scope>
</reference>
<evidence type="ECO:0000256" key="2">
    <source>
        <dbReference type="SAM" id="SignalP"/>
    </source>
</evidence>
<dbReference type="PANTHER" id="PTHR15191">
    <property type="entry name" value="PROTEIN CBG20567"/>
    <property type="match status" value="1"/>
</dbReference>
<dbReference type="PANTHER" id="PTHR15191:SF8">
    <property type="entry name" value="PITUITARY TUMOR-TRANSFORMING GENE 1 PROTEIN-INTERACTING PROTEIN-LIKE"/>
    <property type="match status" value="1"/>
</dbReference>
<dbReference type="Ensembl" id="ENSOKIT00005034640.1">
    <property type="protein sequence ID" value="ENSOKIP00005032811.1"/>
    <property type="gene ID" value="ENSOKIG00005014063.1"/>
</dbReference>
<proteinExistence type="predicted"/>
<protein>
    <submittedName>
        <fullName evidence="3">Pituitary tumor-transforming gene 1 protein-interacting protein-like</fullName>
    </submittedName>
</protein>
<dbReference type="AlphaFoldDB" id="A0A8C7FUD0"/>
<dbReference type="GO" id="GO:0006606">
    <property type="term" value="P:protein import into nucleus"/>
    <property type="evidence" value="ECO:0007669"/>
    <property type="project" value="TreeGrafter"/>
</dbReference>
<name>A0A8C7FUD0_ONCKI</name>
<dbReference type="InterPro" id="IPR052304">
    <property type="entry name" value="PTTG1IP"/>
</dbReference>
<keyword evidence="1" id="KW-0472">Membrane</keyword>
<accession>A0A8C7FUD0</accession>
<feature type="signal peptide" evidence="2">
    <location>
        <begin position="1"/>
        <end position="28"/>
    </location>
</feature>
<dbReference type="GO" id="GO:0005634">
    <property type="term" value="C:nucleus"/>
    <property type="evidence" value="ECO:0007669"/>
    <property type="project" value="TreeGrafter"/>
</dbReference>